<reference evidence="7 8" key="1">
    <citation type="journal article" date="2009" name="Stand. Genomic Sci.">
        <title>Complete genome sequence of Pedobacter heparinus type strain (HIM 762-3).</title>
        <authorList>
            <person name="Han C."/>
            <person name="Spring S."/>
            <person name="Lapidus A."/>
            <person name="Del Rio T.G."/>
            <person name="Tice H."/>
            <person name="Copeland A."/>
            <person name="Cheng J.F."/>
            <person name="Lucas S."/>
            <person name="Chen F."/>
            <person name="Nolan M."/>
            <person name="Bruce D."/>
            <person name="Goodwin L."/>
            <person name="Pitluck S."/>
            <person name="Ivanova N."/>
            <person name="Mavromatis K."/>
            <person name="Mikhailova N."/>
            <person name="Pati A."/>
            <person name="Chen A."/>
            <person name="Palaniappan K."/>
            <person name="Land M."/>
            <person name="Hauser L."/>
            <person name="Chang Y.J."/>
            <person name="Jeffries C.C."/>
            <person name="Saunders E."/>
            <person name="Chertkov O."/>
            <person name="Brettin T."/>
            <person name="Goker M."/>
            <person name="Rohde M."/>
            <person name="Bristow J."/>
            <person name="Eisen J.A."/>
            <person name="Markowitz V."/>
            <person name="Hugenholtz P."/>
            <person name="Kyrpides N.C."/>
            <person name="Klenk H.P."/>
            <person name="Detter J.C."/>
        </authorList>
    </citation>
    <scope>NUCLEOTIDE SEQUENCE [LARGE SCALE GENOMIC DNA]</scope>
    <source>
        <strain evidence="8">ATCC 13125 / DSM 2366 / CIP 104194 / JCM 7457 / NBRC 12017 / NCIMB 9290 / NRRL B-14731 / HIM 762-3</strain>
    </source>
</reference>
<evidence type="ECO:0000256" key="4">
    <source>
        <dbReference type="ARBA" id="ARBA00023163"/>
    </source>
</evidence>
<dbReference type="InterPro" id="IPR014284">
    <property type="entry name" value="RNA_pol_sigma-70_dom"/>
</dbReference>
<dbReference type="PANTHER" id="PTHR43133:SF46">
    <property type="entry name" value="RNA POLYMERASE SIGMA-70 FACTOR ECF SUBFAMILY"/>
    <property type="match status" value="1"/>
</dbReference>
<keyword evidence="3" id="KW-0731">Sigma factor</keyword>
<comment type="similarity">
    <text evidence="1">Belongs to the sigma-70 factor family. ECF subfamily.</text>
</comment>
<dbReference type="SUPFAM" id="SSF88659">
    <property type="entry name" value="Sigma3 and sigma4 domains of RNA polymerase sigma factors"/>
    <property type="match status" value="1"/>
</dbReference>
<feature type="domain" description="RNA polymerase sigma-70 region 2" evidence="5">
    <location>
        <begin position="24"/>
        <end position="90"/>
    </location>
</feature>
<organism evidence="7 8">
    <name type="scientific">Pedobacter heparinus (strain ATCC 13125 / DSM 2366 / CIP 104194 / JCM 7457 / NBRC 12017 / NCIMB 9290 / NRRL B-14731 / HIM 762-3)</name>
    <dbReference type="NCBI Taxonomy" id="485917"/>
    <lineage>
        <taxon>Bacteria</taxon>
        <taxon>Pseudomonadati</taxon>
        <taxon>Bacteroidota</taxon>
        <taxon>Sphingobacteriia</taxon>
        <taxon>Sphingobacteriales</taxon>
        <taxon>Sphingobacteriaceae</taxon>
        <taxon>Pedobacter</taxon>
    </lineage>
</organism>
<dbReference type="InterPro" id="IPR013325">
    <property type="entry name" value="RNA_pol_sigma_r2"/>
</dbReference>
<dbReference type="KEGG" id="phe:Phep_3174"/>
<feature type="domain" description="RNA polymerase sigma factor 70 region 4 type 2" evidence="6">
    <location>
        <begin position="126"/>
        <end position="173"/>
    </location>
</feature>
<dbReference type="GO" id="GO:0006352">
    <property type="term" value="P:DNA-templated transcription initiation"/>
    <property type="evidence" value="ECO:0007669"/>
    <property type="project" value="InterPro"/>
</dbReference>
<protein>
    <submittedName>
        <fullName evidence="7">RNA polymerase sigma factor, sigma-70 family</fullName>
    </submittedName>
</protein>
<dbReference type="GO" id="GO:0016987">
    <property type="term" value="F:sigma factor activity"/>
    <property type="evidence" value="ECO:0007669"/>
    <property type="project" value="UniProtKB-KW"/>
</dbReference>
<name>C6Y3E4_PEDHD</name>
<evidence type="ECO:0000259" key="5">
    <source>
        <dbReference type="Pfam" id="PF04542"/>
    </source>
</evidence>
<dbReference type="eggNOG" id="COG1595">
    <property type="taxonomic scope" value="Bacteria"/>
</dbReference>
<dbReference type="EMBL" id="CP001681">
    <property type="protein sequence ID" value="ACU05369.1"/>
    <property type="molecule type" value="Genomic_DNA"/>
</dbReference>
<evidence type="ECO:0000313" key="7">
    <source>
        <dbReference type="EMBL" id="ACU05369.1"/>
    </source>
</evidence>
<dbReference type="AlphaFoldDB" id="C6Y3E4"/>
<sequence length="191" mass="22558">MTSLDEKKILEELNAGNYQAFTVLYEKYWETLFLYVQRIIHNESEAKDIIQDTFLTIWNLKGKLGHVHSFKAYALTIAGRKALRHIRNHAHKTELIDGFITFLKDHEPNALDQLIKNELAIFVNQEIDKMPERMRETYKKSREEGLSNREIAALMEVSDQTVKKQINYSLRHLRLGLSKFHVLFIFCFLFQ</sequence>
<dbReference type="InterPro" id="IPR013249">
    <property type="entry name" value="RNA_pol_sigma70_r4_t2"/>
</dbReference>
<dbReference type="Proteomes" id="UP000000852">
    <property type="component" value="Chromosome"/>
</dbReference>
<dbReference type="InterPro" id="IPR039425">
    <property type="entry name" value="RNA_pol_sigma-70-like"/>
</dbReference>
<dbReference type="RefSeq" id="WP_015808978.1">
    <property type="nucleotide sequence ID" value="NC_013061.1"/>
</dbReference>
<proteinExistence type="inferred from homology"/>
<dbReference type="OrthoDB" id="659569at2"/>
<keyword evidence="2" id="KW-0805">Transcription regulation</keyword>
<dbReference type="SUPFAM" id="SSF88946">
    <property type="entry name" value="Sigma2 domain of RNA polymerase sigma factors"/>
    <property type="match status" value="1"/>
</dbReference>
<evidence type="ECO:0000259" key="6">
    <source>
        <dbReference type="Pfam" id="PF08281"/>
    </source>
</evidence>
<dbReference type="Gene3D" id="1.10.10.10">
    <property type="entry name" value="Winged helix-like DNA-binding domain superfamily/Winged helix DNA-binding domain"/>
    <property type="match status" value="1"/>
</dbReference>
<evidence type="ECO:0000256" key="3">
    <source>
        <dbReference type="ARBA" id="ARBA00023082"/>
    </source>
</evidence>
<dbReference type="Pfam" id="PF04542">
    <property type="entry name" value="Sigma70_r2"/>
    <property type="match status" value="1"/>
</dbReference>
<dbReference type="NCBIfam" id="TIGR02937">
    <property type="entry name" value="sigma70-ECF"/>
    <property type="match status" value="1"/>
</dbReference>
<dbReference type="HOGENOM" id="CLU_047691_4_1_10"/>
<dbReference type="Gene3D" id="1.10.1740.10">
    <property type="match status" value="1"/>
</dbReference>
<dbReference type="Pfam" id="PF08281">
    <property type="entry name" value="Sigma70_r4_2"/>
    <property type="match status" value="1"/>
</dbReference>
<dbReference type="STRING" id="485917.Phep_3174"/>
<keyword evidence="8" id="KW-1185">Reference proteome</keyword>
<evidence type="ECO:0000313" key="8">
    <source>
        <dbReference type="Proteomes" id="UP000000852"/>
    </source>
</evidence>
<dbReference type="InterPro" id="IPR036388">
    <property type="entry name" value="WH-like_DNA-bd_sf"/>
</dbReference>
<evidence type="ECO:0000256" key="2">
    <source>
        <dbReference type="ARBA" id="ARBA00023015"/>
    </source>
</evidence>
<dbReference type="GO" id="GO:0003677">
    <property type="term" value="F:DNA binding"/>
    <property type="evidence" value="ECO:0007669"/>
    <property type="project" value="InterPro"/>
</dbReference>
<accession>C6Y3E4</accession>
<keyword evidence="4" id="KW-0804">Transcription</keyword>
<gene>
    <name evidence="7" type="ordered locus">Phep_3174</name>
</gene>
<dbReference type="InterPro" id="IPR007627">
    <property type="entry name" value="RNA_pol_sigma70_r2"/>
</dbReference>
<evidence type="ECO:0000256" key="1">
    <source>
        <dbReference type="ARBA" id="ARBA00010641"/>
    </source>
</evidence>
<dbReference type="PANTHER" id="PTHR43133">
    <property type="entry name" value="RNA POLYMERASE ECF-TYPE SIGMA FACTO"/>
    <property type="match status" value="1"/>
</dbReference>
<dbReference type="InterPro" id="IPR013324">
    <property type="entry name" value="RNA_pol_sigma_r3/r4-like"/>
</dbReference>